<reference evidence="1" key="1">
    <citation type="submission" date="2016-04" db="EMBL/GenBank/DDBJ databases">
        <authorList>
            <person name="Tabuchi Yagui T.R."/>
        </authorList>
    </citation>
    <scope>NUCLEOTIDE SEQUENCE [LARGE SCALE GENOMIC DNA]</scope>
    <source>
        <strain evidence="1">NIES-26</strain>
    </source>
</reference>
<evidence type="ECO:0000313" key="2">
    <source>
        <dbReference type="Proteomes" id="UP000252107"/>
    </source>
</evidence>
<sequence>MLIGAFYQAKIQSLIQKMRFLIFIVKIVLSKSVGKNTTMLRKINEAKTLFPPAFCPSGDAPASLTLR</sequence>
<comment type="caution">
    <text evidence="1">The sequence shown here is derived from an EMBL/GenBank/DDBJ whole genome shotgun (WGS) entry which is preliminary data.</text>
</comment>
<accession>A0A367RB52</accession>
<dbReference type="Proteomes" id="UP000252107">
    <property type="component" value="Unassembled WGS sequence"/>
</dbReference>
<dbReference type="AlphaFoldDB" id="A0A367RB52"/>
<organism evidence="1 2">
    <name type="scientific">Nostoc minutum NIES-26</name>
    <dbReference type="NCBI Taxonomy" id="1844469"/>
    <lineage>
        <taxon>Bacteria</taxon>
        <taxon>Bacillati</taxon>
        <taxon>Cyanobacteriota</taxon>
        <taxon>Cyanophyceae</taxon>
        <taxon>Nostocales</taxon>
        <taxon>Nostocaceae</taxon>
        <taxon>Nostoc</taxon>
    </lineage>
</organism>
<protein>
    <submittedName>
        <fullName evidence="1">Uncharacterized protein</fullName>
    </submittedName>
</protein>
<dbReference type="EMBL" id="LXQD01000196">
    <property type="protein sequence ID" value="RCJ32913.1"/>
    <property type="molecule type" value="Genomic_DNA"/>
</dbReference>
<proteinExistence type="predicted"/>
<keyword evidence="2" id="KW-1185">Reference proteome</keyword>
<gene>
    <name evidence="1" type="ORF">A6770_18495</name>
</gene>
<name>A0A367RB52_9NOSO</name>
<evidence type="ECO:0000313" key="1">
    <source>
        <dbReference type="EMBL" id="RCJ32913.1"/>
    </source>
</evidence>